<reference evidence="9" key="3">
    <citation type="submission" date="2025-09" db="UniProtKB">
        <authorList>
            <consortium name="Ensembl"/>
        </authorList>
    </citation>
    <scope>IDENTIFICATION</scope>
</reference>
<proteinExistence type="predicted"/>
<evidence type="ECO:0000256" key="5">
    <source>
        <dbReference type="ARBA" id="ARBA00022729"/>
    </source>
</evidence>
<sequence>MTAKITLHTSCNQRPTMTALTLVSFLFLTMMAWTTSAQGGIGSCCRHISNTTVRRENLRSYYIQQQPSCQLHAVVFTTKKGRRICADPSNSWTINSIDFLKEKNHVLQRSSN</sequence>
<dbReference type="InParanoid" id="A0A665VZ37"/>
<dbReference type="PANTHER" id="PTHR12015:SF111">
    <property type="entry name" value="C-C MOTIF CHEMOKINE 17"/>
    <property type="match status" value="1"/>
</dbReference>
<dbReference type="OMA" id="NVRICAN"/>
<dbReference type="SMART" id="SM00199">
    <property type="entry name" value="SCY"/>
    <property type="match status" value="1"/>
</dbReference>
<evidence type="ECO:0000256" key="3">
    <source>
        <dbReference type="ARBA" id="ARBA00022514"/>
    </source>
</evidence>
<feature type="domain" description="Chemokine interleukin-8-like" evidence="8">
    <location>
        <begin position="41"/>
        <end position="100"/>
    </location>
</feature>
<dbReference type="GO" id="GO:0006955">
    <property type="term" value="P:immune response"/>
    <property type="evidence" value="ECO:0007669"/>
    <property type="project" value="InterPro"/>
</dbReference>
<reference evidence="9" key="1">
    <citation type="submission" date="2021-04" db="EMBL/GenBank/DDBJ databases">
        <authorList>
            <consortium name="Wellcome Sanger Institute Data Sharing"/>
        </authorList>
    </citation>
    <scope>NUCLEOTIDE SEQUENCE [LARGE SCALE GENOMIC DNA]</scope>
</reference>
<dbReference type="AlphaFoldDB" id="A0A665VZ37"/>
<dbReference type="Gene3D" id="2.40.50.40">
    <property type="match status" value="1"/>
</dbReference>
<keyword evidence="3" id="KW-0202">Cytokine</keyword>
<dbReference type="InterPro" id="IPR036048">
    <property type="entry name" value="Interleukin_8-like_sf"/>
</dbReference>
<keyword evidence="10" id="KW-1185">Reference proteome</keyword>
<keyword evidence="4" id="KW-0964">Secreted</keyword>
<evidence type="ECO:0000313" key="10">
    <source>
        <dbReference type="Proteomes" id="UP000472264"/>
    </source>
</evidence>
<evidence type="ECO:0000256" key="1">
    <source>
        <dbReference type="ARBA" id="ARBA00004613"/>
    </source>
</evidence>
<dbReference type="InterPro" id="IPR039809">
    <property type="entry name" value="Chemokine_b/g/d"/>
</dbReference>
<evidence type="ECO:0000256" key="6">
    <source>
        <dbReference type="ARBA" id="ARBA00023198"/>
    </source>
</evidence>
<dbReference type="Proteomes" id="UP000472264">
    <property type="component" value="Chromosome 17"/>
</dbReference>
<evidence type="ECO:0000259" key="8">
    <source>
        <dbReference type="SMART" id="SM00199"/>
    </source>
</evidence>
<accession>A0A665VZ37</accession>
<dbReference type="Ensembl" id="ENSENLT00000037781.1">
    <property type="protein sequence ID" value="ENSENLP00000036803.1"/>
    <property type="gene ID" value="ENSENLG00000015980.1"/>
</dbReference>
<keyword evidence="2" id="KW-0145">Chemotaxis</keyword>
<evidence type="ECO:0000313" key="9">
    <source>
        <dbReference type="Ensembl" id="ENSENLP00000036803.1"/>
    </source>
</evidence>
<evidence type="ECO:0000256" key="4">
    <source>
        <dbReference type="ARBA" id="ARBA00022525"/>
    </source>
</evidence>
<keyword evidence="6" id="KW-0395">Inflammatory response</keyword>
<keyword evidence="5 7" id="KW-0732">Signal</keyword>
<dbReference type="GO" id="GO:0005615">
    <property type="term" value="C:extracellular space"/>
    <property type="evidence" value="ECO:0007669"/>
    <property type="project" value="UniProtKB-KW"/>
</dbReference>
<dbReference type="Pfam" id="PF00048">
    <property type="entry name" value="IL8"/>
    <property type="match status" value="1"/>
</dbReference>
<dbReference type="GO" id="GO:0008009">
    <property type="term" value="F:chemokine activity"/>
    <property type="evidence" value="ECO:0007669"/>
    <property type="project" value="InterPro"/>
</dbReference>
<evidence type="ECO:0000256" key="2">
    <source>
        <dbReference type="ARBA" id="ARBA00022500"/>
    </source>
</evidence>
<dbReference type="GO" id="GO:0006954">
    <property type="term" value="P:inflammatory response"/>
    <property type="evidence" value="ECO:0007669"/>
    <property type="project" value="UniProtKB-KW"/>
</dbReference>
<organism evidence="9 10">
    <name type="scientific">Echeneis naucrates</name>
    <name type="common">Live sharksucker</name>
    <dbReference type="NCBI Taxonomy" id="173247"/>
    <lineage>
        <taxon>Eukaryota</taxon>
        <taxon>Metazoa</taxon>
        <taxon>Chordata</taxon>
        <taxon>Craniata</taxon>
        <taxon>Vertebrata</taxon>
        <taxon>Euteleostomi</taxon>
        <taxon>Actinopterygii</taxon>
        <taxon>Neopterygii</taxon>
        <taxon>Teleostei</taxon>
        <taxon>Neoteleostei</taxon>
        <taxon>Acanthomorphata</taxon>
        <taxon>Carangaria</taxon>
        <taxon>Carangiformes</taxon>
        <taxon>Echeneidae</taxon>
        <taxon>Echeneis</taxon>
    </lineage>
</organism>
<evidence type="ECO:0000256" key="7">
    <source>
        <dbReference type="SAM" id="SignalP"/>
    </source>
</evidence>
<name>A0A665VZ37_ECHNA</name>
<comment type="subcellular location">
    <subcellularLocation>
        <location evidence="1">Secreted</location>
    </subcellularLocation>
</comment>
<reference evidence="9" key="2">
    <citation type="submission" date="2025-08" db="UniProtKB">
        <authorList>
            <consortium name="Ensembl"/>
        </authorList>
    </citation>
    <scope>IDENTIFICATION</scope>
</reference>
<dbReference type="PANTHER" id="PTHR12015">
    <property type="entry name" value="SMALL INDUCIBLE CYTOKINE A"/>
    <property type="match status" value="1"/>
</dbReference>
<protein>
    <recommendedName>
        <fullName evidence="8">Chemokine interleukin-8-like domain-containing protein</fullName>
    </recommendedName>
</protein>
<dbReference type="InterPro" id="IPR001811">
    <property type="entry name" value="Chemokine_IL8-like_dom"/>
</dbReference>
<feature type="chain" id="PRO_5025339914" description="Chemokine interleukin-8-like domain-containing protein" evidence="7">
    <location>
        <begin position="38"/>
        <end position="112"/>
    </location>
</feature>
<dbReference type="SUPFAM" id="SSF54117">
    <property type="entry name" value="Interleukin 8-like chemokines"/>
    <property type="match status" value="1"/>
</dbReference>
<feature type="signal peptide" evidence="7">
    <location>
        <begin position="1"/>
        <end position="37"/>
    </location>
</feature>